<dbReference type="KEGG" id="pspc:Strain318_002363"/>
<accession>A0AA49Q8N1</accession>
<dbReference type="GO" id="GO:0072344">
    <property type="term" value="P:rescue of stalled ribosome"/>
    <property type="evidence" value="ECO:0007669"/>
    <property type="project" value="TreeGrafter"/>
</dbReference>
<dbReference type="GO" id="GO:0004045">
    <property type="term" value="F:peptidyl-tRNA hydrolase activity"/>
    <property type="evidence" value="ECO:0007669"/>
    <property type="project" value="UniProtKB-EC"/>
</dbReference>
<evidence type="ECO:0000259" key="3">
    <source>
        <dbReference type="Pfam" id="PF00472"/>
    </source>
</evidence>
<gene>
    <name evidence="5" type="primary">arfB</name>
    <name evidence="4" type="ORF">Strain138_002364</name>
    <name evidence="5" type="ORF">Strain318_002363</name>
</gene>
<dbReference type="RefSeq" id="WP_367885912.1">
    <property type="nucleotide sequence ID" value="NZ_CP130612.1"/>
</dbReference>
<proteinExistence type="inferred from homology"/>
<evidence type="ECO:0000313" key="6">
    <source>
        <dbReference type="Proteomes" id="UP001229955"/>
    </source>
</evidence>
<dbReference type="GO" id="GO:0003747">
    <property type="term" value="F:translation release factor activity"/>
    <property type="evidence" value="ECO:0007669"/>
    <property type="project" value="InterPro"/>
</dbReference>
<accession>A0AA49Q6E6</accession>
<feature type="compositionally biased region" description="Basic and acidic residues" evidence="2">
    <location>
        <begin position="125"/>
        <end position="135"/>
    </location>
</feature>
<dbReference type="PANTHER" id="PTHR47814:SF1">
    <property type="entry name" value="PEPTIDYL-TRNA HYDROLASE ARFB"/>
    <property type="match status" value="1"/>
</dbReference>
<sequence>MATPDLWDEEGRLFVNARVRIPAQELVVRATKSGGPGGQHVNTSSTRVEVQWNLRQSTALDDDQRQRLEARLATKLDARGGLRVVASDTRSQTQNRALALGRLAALVRNGLTVPKARRATKPSRGQREQRLDEKKRRSGVKRERRWRTDD</sequence>
<dbReference type="InterPro" id="IPR000352">
    <property type="entry name" value="Pep_chain_release_fac_I"/>
</dbReference>
<dbReference type="Gene3D" id="3.30.160.20">
    <property type="match status" value="1"/>
</dbReference>
<evidence type="ECO:0000256" key="1">
    <source>
        <dbReference type="ARBA" id="ARBA00010835"/>
    </source>
</evidence>
<feature type="domain" description="Prokaryotic-type class I peptide chain release factors" evidence="3">
    <location>
        <begin position="18"/>
        <end position="143"/>
    </location>
</feature>
<dbReference type="Pfam" id="PF00472">
    <property type="entry name" value="RF-1"/>
    <property type="match status" value="1"/>
</dbReference>
<evidence type="ECO:0000313" key="5">
    <source>
        <dbReference type="EMBL" id="WKW15956.1"/>
    </source>
</evidence>
<dbReference type="EC" id="3.1.1.29" evidence="5"/>
<dbReference type="EMBL" id="CP130612">
    <property type="protein sequence ID" value="WKW13050.1"/>
    <property type="molecule type" value="Genomic_DNA"/>
</dbReference>
<dbReference type="GO" id="GO:0043022">
    <property type="term" value="F:ribosome binding"/>
    <property type="evidence" value="ECO:0007669"/>
    <property type="project" value="TreeGrafter"/>
</dbReference>
<dbReference type="AlphaFoldDB" id="A0AA49Q8N1"/>
<comment type="similarity">
    <text evidence="1">Belongs to the prokaryotic/mitochondrial release factor family.</text>
</comment>
<feature type="compositionally biased region" description="Basic residues" evidence="2">
    <location>
        <begin position="136"/>
        <end position="150"/>
    </location>
</feature>
<keyword evidence="6" id="KW-1185">Reference proteome</keyword>
<reference evidence="5" key="1">
    <citation type="submission" date="2023-07" db="EMBL/GenBank/DDBJ databases">
        <authorList>
            <person name="Haufschild T."/>
            <person name="Kallscheuer N."/>
            <person name="Hammer J."/>
            <person name="Kohn T."/>
            <person name="Kabuu M."/>
            <person name="Jogler M."/>
            <person name="Wohfarth N."/>
            <person name="Heuer A."/>
            <person name="Rohde M."/>
            <person name="van Teeseling M.C.F."/>
            <person name="Jogler C."/>
        </authorList>
    </citation>
    <scope>NUCLEOTIDE SEQUENCE</scope>
    <source>
        <strain evidence="4">Strain 138</strain>
        <strain evidence="5">Strain 318</strain>
    </source>
</reference>
<feature type="region of interest" description="Disordered" evidence="2">
    <location>
        <begin position="112"/>
        <end position="150"/>
    </location>
</feature>
<dbReference type="EMBL" id="CP130613">
    <property type="protein sequence ID" value="WKW15956.1"/>
    <property type="molecule type" value="Genomic_DNA"/>
</dbReference>
<dbReference type="NCBIfam" id="NF006718">
    <property type="entry name" value="PRK09256.1"/>
    <property type="match status" value="1"/>
</dbReference>
<keyword evidence="5" id="KW-0378">Hydrolase</keyword>
<protein>
    <submittedName>
        <fullName evidence="5">Alternative ribosome rescue aminoacyl-tRNA hydrolase ArfB</fullName>
        <ecNumber evidence="5">3.1.1.29</ecNumber>
    </submittedName>
</protein>
<dbReference type="Proteomes" id="UP001229955">
    <property type="component" value="Chromosome"/>
</dbReference>
<dbReference type="InterPro" id="IPR045853">
    <property type="entry name" value="Pep_chain_release_fac_I_sf"/>
</dbReference>
<evidence type="ECO:0000256" key="2">
    <source>
        <dbReference type="SAM" id="MobiDB-lite"/>
    </source>
</evidence>
<dbReference type="PANTHER" id="PTHR47814">
    <property type="entry name" value="PEPTIDYL-TRNA HYDROLASE ARFB"/>
    <property type="match status" value="1"/>
</dbReference>
<dbReference type="SUPFAM" id="SSF75620">
    <property type="entry name" value="Release factor"/>
    <property type="match status" value="1"/>
</dbReference>
<organism evidence="5 6">
    <name type="scientific">Pseudogemmatithrix spongiicola</name>
    <dbReference type="NCBI Taxonomy" id="3062599"/>
    <lineage>
        <taxon>Bacteria</taxon>
        <taxon>Pseudomonadati</taxon>
        <taxon>Gemmatimonadota</taxon>
        <taxon>Gemmatimonadia</taxon>
        <taxon>Gemmatimonadales</taxon>
        <taxon>Gemmatimonadaceae</taxon>
        <taxon>Pseudogemmatithrix</taxon>
    </lineage>
</organism>
<evidence type="ECO:0000313" key="4">
    <source>
        <dbReference type="EMBL" id="WKW13050.1"/>
    </source>
</evidence>
<name>A0AA49Q8N1_9BACT</name>